<feature type="compositionally biased region" description="Basic residues" evidence="1">
    <location>
        <begin position="134"/>
        <end position="145"/>
    </location>
</feature>
<evidence type="ECO:0000313" key="3">
    <source>
        <dbReference type="RefSeq" id="XP_017679530.1"/>
    </source>
</evidence>
<evidence type="ECO:0000256" key="1">
    <source>
        <dbReference type="SAM" id="MobiDB-lite"/>
    </source>
</evidence>
<feature type="compositionally biased region" description="Polar residues" evidence="1">
    <location>
        <begin position="170"/>
        <end position="181"/>
    </location>
</feature>
<dbReference type="GeneID" id="108501805"/>
<reference evidence="3" key="1">
    <citation type="submission" date="2025-08" db="UniProtKB">
        <authorList>
            <consortium name="RefSeq"/>
        </authorList>
    </citation>
    <scope>IDENTIFICATION</scope>
</reference>
<feature type="region of interest" description="Disordered" evidence="1">
    <location>
        <begin position="74"/>
        <end position="184"/>
    </location>
</feature>
<dbReference type="AlphaFoldDB" id="A0A6J0HZ18"/>
<evidence type="ECO:0000313" key="2">
    <source>
        <dbReference type="Proteomes" id="UP000504624"/>
    </source>
</evidence>
<proteinExistence type="predicted"/>
<sequence length="338" mass="36806">MLARTFSLSGRVRSSETRAAEHLKNAGGALLPAAYHGSAVCIKRLRRCYLLTSSAPPPDPAKPASVFCRRNPRTAQLTEGTPEPIPAATGEPHAEPPAPAARRRCSPQPPRARARQSLAASACRNRPSHTPCAHSHHSLRPRRRALPPPPRNGASATHADPVDREPGEASKQTNTFQQRMSTAPRLRDAGFQIVSERIQPSQPWTYLGWRISHSKKFPHSHCSSRITGNWFICLGAQKWKSLGLIPVKRQHTEEEASGVRQTDCASHGCSVGQEGRDQGYKTIHISGNVIPHPPDSSLWKPKSLLQPDPNCLALACLWVKCRHSAVSTSAPLYPGGTG</sequence>
<accession>A0A6J0HZ18</accession>
<protein>
    <submittedName>
        <fullName evidence="3">Uncharacterized protein LOC108501805</fullName>
    </submittedName>
</protein>
<name>A0A6J0HZ18_9PASS</name>
<gene>
    <name evidence="3" type="primary">LOC108501805</name>
</gene>
<dbReference type="Proteomes" id="UP000504624">
    <property type="component" value="Unplaced"/>
</dbReference>
<organism evidence="2 3">
    <name type="scientific">Lepidothrix coronata</name>
    <name type="common">blue-crowned manakin</name>
    <dbReference type="NCBI Taxonomy" id="321398"/>
    <lineage>
        <taxon>Eukaryota</taxon>
        <taxon>Metazoa</taxon>
        <taxon>Chordata</taxon>
        <taxon>Craniata</taxon>
        <taxon>Vertebrata</taxon>
        <taxon>Euteleostomi</taxon>
        <taxon>Archelosauria</taxon>
        <taxon>Archosauria</taxon>
        <taxon>Dinosauria</taxon>
        <taxon>Saurischia</taxon>
        <taxon>Theropoda</taxon>
        <taxon>Coelurosauria</taxon>
        <taxon>Aves</taxon>
        <taxon>Neognathae</taxon>
        <taxon>Neoaves</taxon>
        <taxon>Telluraves</taxon>
        <taxon>Australaves</taxon>
        <taxon>Passeriformes</taxon>
        <taxon>Pipridae</taxon>
        <taxon>Lepidothrix</taxon>
    </lineage>
</organism>
<dbReference type="RefSeq" id="XP_017679530.1">
    <property type="nucleotide sequence ID" value="XM_017824041.1"/>
</dbReference>
<feature type="compositionally biased region" description="Low complexity" evidence="1">
    <location>
        <begin position="115"/>
        <end position="124"/>
    </location>
</feature>
<keyword evidence="2" id="KW-1185">Reference proteome</keyword>